<organism evidence="1 2">
    <name type="scientific">Phaeosphaeria nodorum (strain SN15 / ATCC MYA-4574 / FGSC 10173)</name>
    <name type="common">Glume blotch fungus</name>
    <name type="synonym">Parastagonospora nodorum</name>
    <dbReference type="NCBI Taxonomy" id="321614"/>
    <lineage>
        <taxon>Eukaryota</taxon>
        <taxon>Fungi</taxon>
        <taxon>Dikarya</taxon>
        <taxon>Ascomycota</taxon>
        <taxon>Pezizomycotina</taxon>
        <taxon>Dothideomycetes</taxon>
        <taxon>Pleosporomycetidae</taxon>
        <taxon>Pleosporales</taxon>
        <taxon>Pleosporineae</taxon>
        <taxon>Phaeosphaeriaceae</taxon>
        <taxon>Parastagonospora</taxon>
    </lineage>
</organism>
<sequence>MAQLSGGEQHRCRLQALKSETTPLHNLAYTSSGSIWDGGVFVALIIGRSHERVQHRQRCFNKIIRMDRDLNQQALFNHVSRPVQNRVCLLRNNTNVIKSRV</sequence>
<dbReference type="AlphaFoldDB" id="A0A7U2EY79"/>
<gene>
    <name evidence="1" type="ORF">JI435_407050</name>
</gene>
<protein>
    <submittedName>
        <fullName evidence="1">Uncharacterized protein</fullName>
    </submittedName>
</protein>
<dbReference type="Proteomes" id="UP000663193">
    <property type="component" value="Chromosome 5"/>
</dbReference>
<evidence type="ECO:0000313" key="1">
    <source>
        <dbReference type="EMBL" id="QRC95215.1"/>
    </source>
</evidence>
<keyword evidence="2" id="KW-1185">Reference proteome</keyword>
<name>A0A7U2EY79_PHANO</name>
<dbReference type="EMBL" id="CP069027">
    <property type="protein sequence ID" value="QRC95215.1"/>
    <property type="molecule type" value="Genomic_DNA"/>
</dbReference>
<evidence type="ECO:0000313" key="2">
    <source>
        <dbReference type="Proteomes" id="UP000663193"/>
    </source>
</evidence>
<proteinExistence type="predicted"/>
<reference evidence="2" key="1">
    <citation type="journal article" date="2021" name="BMC Genomics">
        <title>Chromosome-level genome assembly and manually-curated proteome of model necrotroph Parastagonospora nodorum Sn15 reveals a genome-wide trove of candidate effector homologs, and redundancy of virulence-related functions within an accessory chromosome.</title>
        <authorList>
            <person name="Bertazzoni S."/>
            <person name="Jones D.A.B."/>
            <person name="Phan H.T."/>
            <person name="Tan K.-C."/>
            <person name="Hane J.K."/>
        </authorList>
    </citation>
    <scope>NUCLEOTIDE SEQUENCE [LARGE SCALE GENOMIC DNA]</scope>
    <source>
        <strain evidence="2">SN15 / ATCC MYA-4574 / FGSC 10173)</strain>
    </source>
</reference>
<dbReference type="VEuPathDB" id="FungiDB:JI435_407050"/>
<accession>A0A7U2EY79</accession>